<dbReference type="OrthoDB" id="8593648at2"/>
<gene>
    <name evidence="1" type="ORF">DMA12_01270</name>
</gene>
<proteinExistence type="predicted"/>
<keyword evidence="2" id="KW-1185">Reference proteome</keyword>
<reference evidence="1 2" key="1">
    <citation type="submission" date="2018-05" db="EMBL/GenBank/DDBJ databases">
        <title>Evolution of GPA BGCs.</title>
        <authorList>
            <person name="Waglechner N."/>
            <person name="Wright G.D."/>
        </authorList>
    </citation>
    <scope>NUCLEOTIDE SEQUENCE [LARGE SCALE GENOMIC DNA]</scope>
    <source>
        <strain evidence="1 2">DSM 5908</strain>
    </source>
</reference>
<organism evidence="1 2">
    <name type="scientific">Amycolatopsis balhimycina DSM 5908</name>
    <dbReference type="NCBI Taxonomy" id="1081091"/>
    <lineage>
        <taxon>Bacteria</taxon>
        <taxon>Bacillati</taxon>
        <taxon>Actinomycetota</taxon>
        <taxon>Actinomycetes</taxon>
        <taxon>Pseudonocardiales</taxon>
        <taxon>Pseudonocardiaceae</taxon>
        <taxon>Amycolatopsis</taxon>
    </lineage>
</organism>
<comment type="caution">
    <text evidence="1">The sequence shown here is derived from an EMBL/GenBank/DDBJ whole genome shotgun (WGS) entry which is preliminary data.</text>
</comment>
<sequence length="162" mass="17827">MRLYHPTGHRATLSFLGELAGPYQQHESALLRALEALEASRAVWRAEAVSYVSSRVRQKRLGRRVPSPGEPPPSRMGGHWYASTPNVSRRAAMHALKLWERDLHPGSANDEVMSVVRGCIATGGRLTDGQLDILSRLRKGDEPEEVRWPVTLVGSATGAVRA</sequence>
<dbReference type="GO" id="GO:0016705">
    <property type="term" value="F:oxidoreductase activity, acting on paired donors, with incorporation or reduction of molecular oxygen"/>
    <property type="evidence" value="ECO:0007669"/>
    <property type="project" value="InterPro"/>
</dbReference>
<evidence type="ECO:0000313" key="2">
    <source>
        <dbReference type="Proteomes" id="UP000286716"/>
    </source>
</evidence>
<dbReference type="AlphaFoldDB" id="A0A428X6J2"/>
<dbReference type="EMBL" id="QHHU01000001">
    <property type="protein sequence ID" value="RSM50931.1"/>
    <property type="molecule type" value="Genomic_DNA"/>
</dbReference>
<name>A0A428X6J2_AMYBA</name>
<dbReference type="InterPro" id="IPR036661">
    <property type="entry name" value="Luciferase-like_sf"/>
</dbReference>
<evidence type="ECO:0000313" key="1">
    <source>
        <dbReference type="EMBL" id="RSM50931.1"/>
    </source>
</evidence>
<protein>
    <submittedName>
        <fullName evidence="1">Uncharacterized protein</fullName>
    </submittedName>
</protein>
<dbReference type="Proteomes" id="UP000286716">
    <property type="component" value="Unassembled WGS sequence"/>
</dbReference>
<dbReference type="SUPFAM" id="SSF51679">
    <property type="entry name" value="Bacterial luciferase-like"/>
    <property type="match status" value="1"/>
</dbReference>
<accession>A0A428X6J2</accession>